<evidence type="ECO:0000313" key="2">
    <source>
        <dbReference type="EMBL" id="CDQ68141.1"/>
    </source>
</evidence>
<feature type="region of interest" description="Disordered" evidence="1">
    <location>
        <begin position="262"/>
        <end position="283"/>
    </location>
</feature>
<gene>
    <name evidence="2" type="ORF">GSONMT00039780001</name>
</gene>
<dbReference type="STRING" id="8022.A0A060WM18"/>
<name>A0A060WM18_ONCMY</name>
<accession>A0A060WM18</accession>
<dbReference type="AlphaFoldDB" id="A0A060WM18"/>
<reference evidence="2" key="1">
    <citation type="journal article" date="2014" name="Nat. Commun.">
        <title>The rainbow trout genome provides novel insights into evolution after whole-genome duplication in vertebrates.</title>
        <authorList>
            <person name="Berthelot C."/>
            <person name="Brunet F."/>
            <person name="Chalopin D."/>
            <person name="Juanchich A."/>
            <person name="Bernard M."/>
            <person name="Noel B."/>
            <person name="Bento P."/>
            <person name="Da Silva C."/>
            <person name="Labadie K."/>
            <person name="Alberti A."/>
            <person name="Aury J.M."/>
            <person name="Louis A."/>
            <person name="Dehais P."/>
            <person name="Bardou P."/>
            <person name="Montfort J."/>
            <person name="Klopp C."/>
            <person name="Cabau C."/>
            <person name="Gaspin C."/>
            <person name="Thorgaard G.H."/>
            <person name="Boussaha M."/>
            <person name="Quillet E."/>
            <person name="Guyomard R."/>
            <person name="Galiana D."/>
            <person name="Bobe J."/>
            <person name="Volff J.N."/>
            <person name="Genet C."/>
            <person name="Wincker P."/>
            <person name="Jaillon O."/>
            <person name="Roest Crollius H."/>
            <person name="Guiguen Y."/>
        </authorList>
    </citation>
    <scope>NUCLEOTIDE SEQUENCE [LARGE SCALE GENOMIC DNA]</scope>
</reference>
<reference evidence="2" key="2">
    <citation type="submission" date="2014-03" db="EMBL/GenBank/DDBJ databases">
        <authorList>
            <person name="Genoscope - CEA"/>
        </authorList>
    </citation>
    <scope>NUCLEOTIDE SEQUENCE</scope>
</reference>
<protein>
    <submittedName>
        <fullName evidence="2">Uncharacterized protein</fullName>
    </submittedName>
</protein>
<dbReference type="PaxDb" id="8022-A0A060WM18"/>
<organism evidence="2 3">
    <name type="scientific">Oncorhynchus mykiss</name>
    <name type="common">Rainbow trout</name>
    <name type="synonym">Salmo gairdneri</name>
    <dbReference type="NCBI Taxonomy" id="8022"/>
    <lineage>
        <taxon>Eukaryota</taxon>
        <taxon>Metazoa</taxon>
        <taxon>Chordata</taxon>
        <taxon>Craniata</taxon>
        <taxon>Vertebrata</taxon>
        <taxon>Euteleostomi</taxon>
        <taxon>Actinopterygii</taxon>
        <taxon>Neopterygii</taxon>
        <taxon>Teleostei</taxon>
        <taxon>Protacanthopterygii</taxon>
        <taxon>Salmoniformes</taxon>
        <taxon>Salmonidae</taxon>
        <taxon>Salmoninae</taxon>
        <taxon>Oncorhynchus</taxon>
    </lineage>
</organism>
<dbReference type="EMBL" id="FR904613">
    <property type="protein sequence ID" value="CDQ68141.1"/>
    <property type="molecule type" value="Genomic_DNA"/>
</dbReference>
<proteinExistence type="predicted"/>
<feature type="region of interest" description="Disordered" evidence="1">
    <location>
        <begin position="114"/>
        <end position="191"/>
    </location>
</feature>
<sequence length="437" mass="47863">MPVDFIPLTSVKAKKNNCVSDMSSCSSPCFSPMDAFKDIKELSFKSLESSEGDGKPVSFKPDTNYKFSTFLMLLKDMHDTREKDGTPLELEIGPPSAHVKEEPSMIPPLLGEESLGQGPCLGKSKQGKSKTKAKLKPKSSLKVEIPQLEGSTNQVMKRLSKNRASSETKKKPNGKVPFGKRSPGPGYLGMEALHHLPSNSWEKFDQDLETLGGVGEGCSRLTNERLQNMVPLEQGGAEPSVSFQPKIVMDQQTIAATISANTTQSTGEGQEAPTAHKRIRKPSKRLIEWTEEYSQIICTRKKQKKPLQPLGKVAHSNSNKPDPLPSGKTTHDHALLNPLPEIQTLPPDEPSKTPTGQAPPPIENTPPQDAPILSIDTLTPPPEGDSSLLSDVLTKNVGEKLYIKCILWLDCKQLQNVFTVQCAVKPSNCCFYYITPL</sequence>
<dbReference type="Proteomes" id="UP000193380">
    <property type="component" value="Unassembled WGS sequence"/>
</dbReference>
<feature type="region of interest" description="Disordered" evidence="1">
    <location>
        <begin position="300"/>
        <end position="384"/>
    </location>
</feature>
<evidence type="ECO:0000313" key="3">
    <source>
        <dbReference type="Proteomes" id="UP000193380"/>
    </source>
</evidence>
<feature type="compositionally biased region" description="Basic residues" evidence="1">
    <location>
        <begin position="125"/>
        <end position="139"/>
    </location>
</feature>
<evidence type="ECO:0000256" key="1">
    <source>
        <dbReference type="SAM" id="MobiDB-lite"/>
    </source>
</evidence>